<name>A0ABV6VYJ9_9ACTN</name>
<keyword evidence="3" id="KW-1185">Reference proteome</keyword>
<evidence type="ECO:0000313" key="2">
    <source>
        <dbReference type="EMBL" id="MFC1418788.1"/>
    </source>
</evidence>
<accession>A0ABV6VYJ9</accession>
<dbReference type="Proteomes" id="UP001592531">
    <property type="component" value="Unassembled WGS sequence"/>
</dbReference>
<protein>
    <submittedName>
        <fullName evidence="2">Uncharacterized protein</fullName>
    </submittedName>
</protein>
<evidence type="ECO:0000313" key="3">
    <source>
        <dbReference type="Proteomes" id="UP001592531"/>
    </source>
</evidence>
<reference evidence="2 3" key="1">
    <citation type="submission" date="2024-09" db="EMBL/GenBank/DDBJ databases">
        <authorList>
            <person name="Lee S.D."/>
        </authorList>
    </citation>
    <scope>NUCLEOTIDE SEQUENCE [LARGE SCALE GENOMIC DNA]</scope>
    <source>
        <strain evidence="2 3">N8-3</strain>
    </source>
</reference>
<proteinExistence type="predicted"/>
<dbReference type="RefSeq" id="WP_380537584.1">
    <property type="nucleotide sequence ID" value="NZ_JBHFAB010000013.1"/>
</dbReference>
<evidence type="ECO:0000256" key="1">
    <source>
        <dbReference type="SAM" id="MobiDB-lite"/>
    </source>
</evidence>
<feature type="region of interest" description="Disordered" evidence="1">
    <location>
        <begin position="1"/>
        <end position="26"/>
    </location>
</feature>
<comment type="caution">
    <text evidence="2">The sequence shown here is derived from an EMBL/GenBank/DDBJ whole genome shotgun (WGS) entry which is preliminary data.</text>
</comment>
<organism evidence="2 3">
    <name type="scientific">Streptacidiphilus cavernicola</name>
    <dbReference type="NCBI Taxonomy" id="3342716"/>
    <lineage>
        <taxon>Bacteria</taxon>
        <taxon>Bacillati</taxon>
        <taxon>Actinomycetota</taxon>
        <taxon>Actinomycetes</taxon>
        <taxon>Kitasatosporales</taxon>
        <taxon>Streptomycetaceae</taxon>
        <taxon>Streptacidiphilus</taxon>
    </lineage>
</organism>
<sequence length="172" mass="19250">MGSELDDHPCLRRLQDGDPSVTTGDTIVELTPPQLVLWVVQSEAHRHQAQYERSMDHLKAVASGMAQPNPQFMRALPGDILSRQLWQRSLTYVSTGVDDYDGPWAAGCPETADPVLALRRLLDDVEAPVLSDREIRPIAVEFRKSEIEAYDQWARRCREVLGVAEAPQTGKC</sequence>
<feature type="compositionally biased region" description="Basic and acidic residues" evidence="1">
    <location>
        <begin position="1"/>
        <end position="16"/>
    </location>
</feature>
<gene>
    <name evidence="2" type="ORF">ACEZDE_19425</name>
</gene>
<dbReference type="EMBL" id="JBHFAB010000013">
    <property type="protein sequence ID" value="MFC1418788.1"/>
    <property type="molecule type" value="Genomic_DNA"/>
</dbReference>